<reference evidence="7 8" key="1">
    <citation type="submission" date="2014-05" db="EMBL/GenBank/DDBJ databases">
        <title>ATOL: Assembling a taxonomically balanced genome-scale reconstruction of the evolutionary history of the Enterobacteriaceae.</title>
        <authorList>
            <person name="Plunkett G.III."/>
            <person name="Neeno-Eckwall E.C."/>
            <person name="Glasner J.D."/>
            <person name="Perna N.T."/>
        </authorList>
    </citation>
    <scope>NUCLEOTIDE SEQUENCE [LARGE SCALE GENOMIC DNA]</scope>
    <source>
        <strain evidence="7 8">ATCC 33852</strain>
    </source>
</reference>
<dbReference type="Pfam" id="PF00126">
    <property type="entry name" value="HTH_1"/>
    <property type="match status" value="1"/>
</dbReference>
<evidence type="ECO:0000259" key="6">
    <source>
        <dbReference type="PROSITE" id="PS50931"/>
    </source>
</evidence>
<evidence type="ECO:0000256" key="4">
    <source>
        <dbReference type="ARBA" id="ARBA00023125"/>
    </source>
</evidence>
<comment type="caution">
    <text evidence="7">The sequence shown here is derived from an EMBL/GenBank/DDBJ whole genome shotgun (WGS) entry which is preliminary data.</text>
</comment>
<dbReference type="InterPro" id="IPR036390">
    <property type="entry name" value="WH_DNA-bd_sf"/>
</dbReference>
<dbReference type="PROSITE" id="PS50931">
    <property type="entry name" value="HTH_LYSR"/>
    <property type="match status" value="1"/>
</dbReference>
<keyword evidence="3" id="KW-0805">Transcription regulation</keyword>
<gene>
    <name evidence="7" type="ORF">GEAM_0415</name>
</gene>
<comment type="similarity">
    <text evidence="1">Belongs to the LysR transcriptional regulatory family.</text>
</comment>
<dbReference type="PANTHER" id="PTHR30537:SF1">
    <property type="entry name" value="HTH-TYPE TRANSCRIPTIONAL REGULATOR PGRR"/>
    <property type="match status" value="1"/>
</dbReference>
<proteinExistence type="inferred from homology"/>
<dbReference type="InterPro" id="IPR005119">
    <property type="entry name" value="LysR_subst-bd"/>
</dbReference>
<keyword evidence="8" id="KW-1185">Reference proteome</keyword>
<feature type="domain" description="HTH lysR-type" evidence="6">
    <location>
        <begin position="8"/>
        <end position="64"/>
    </location>
</feature>
<protein>
    <submittedName>
        <fullName evidence="7">LysR family transcriptional regulator</fullName>
    </submittedName>
</protein>
<dbReference type="InterPro" id="IPR000847">
    <property type="entry name" value="LysR_HTH_N"/>
</dbReference>
<dbReference type="Gene3D" id="3.40.190.290">
    <property type="match status" value="1"/>
</dbReference>
<dbReference type="eggNOG" id="COG0583">
    <property type="taxonomic scope" value="Bacteria"/>
</dbReference>
<dbReference type="RefSeq" id="WP_034787573.1">
    <property type="nucleotide sequence ID" value="NZ_JMPJ01000018.1"/>
</dbReference>
<evidence type="ECO:0000256" key="2">
    <source>
        <dbReference type="ARBA" id="ARBA00022491"/>
    </source>
</evidence>
<organism evidence="7 8">
    <name type="scientific">Ewingella americana (strain ATCC 33852 / DSM 4580 / CCUG 14506 / JCM 5911 / LMG 7869 / NCTC 12157 / CDC 1468-78)</name>
    <dbReference type="NCBI Taxonomy" id="910964"/>
    <lineage>
        <taxon>Bacteria</taxon>
        <taxon>Pseudomonadati</taxon>
        <taxon>Pseudomonadota</taxon>
        <taxon>Gammaproteobacteria</taxon>
        <taxon>Enterobacterales</taxon>
        <taxon>Yersiniaceae</taxon>
        <taxon>Ewingella</taxon>
    </lineage>
</organism>
<dbReference type="GO" id="GO:0003700">
    <property type="term" value="F:DNA-binding transcription factor activity"/>
    <property type="evidence" value="ECO:0007669"/>
    <property type="project" value="InterPro"/>
</dbReference>
<dbReference type="Gene3D" id="1.10.10.10">
    <property type="entry name" value="Winged helix-like DNA-binding domain superfamily/Winged helix DNA-binding domain"/>
    <property type="match status" value="1"/>
</dbReference>
<evidence type="ECO:0000256" key="3">
    <source>
        <dbReference type="ARBA" id="ARBA00023015"/>
    </source>
</evidence>
<sequence>MPTLTRGELADLNVFSTICRRQSFRLAAAELGVTTSALSHTMRGLEERLGVKLLHRTSRSVVPTAAGAALVGQLDQGFEFIRTALGELENYRELPVGRLRINIPRDAARLLFNPILAQFNSAYPRIQLEITIDDNMIDIVSSGYDAGVRYGQTVPQDMIAMPLTGKLRWVVVASPAYLAQHGTPQTPQDLMNHSCIRMRIGDASIYKWQLGEGEQACELDVPGNFVANETDMIIHAALNHMGLAYCLERYIEPYIQSGQLVPVLQDWAVEGEPIVMYYPSRRQLQPGLKQLIELIREHAQ</sequence>
<dbReference type="GO" id="GO:0006351">
    <property type="term" value="P:DNA-templated transcription"/>
    <property type="evidence" value="ECO:0007669"/>
    <property type="project" value="TreeGrafter"/>
</dbReference>
<dbReference type="GeneID" id="78382909"/>
<evidence type="ECO:0000313" key="8">
    <source>
        <dbReference type="Proteomes" id="UP000028640"/>
    </source>
</evidence>
<evidence type="ECO:0000256" key="5">
    <source>
        <dbReference type="ARBA" id="ARBA00023163"/>
    </source>
</evidence>
<dbReference type="Proteomes" id="UP000028640">
    <property type="component" value="Unassembled WGS sequence"/>
</dbReference>
<dbReference type="SUPFAM" id="SSF46785">
    <property type="entry name" value="Winged helix' DNA-binding domain"/>
    <property type="match status" value="1"/>
</dbReference>
<dbReference type="CDD" id="cd08474">
    <property type="entry name" value="PBP2_CrgA_like_5"/>
    <property type="match status" value="1"/>
</dbReference>
<evidence type="ECO:0000313" key="7">
    <source>
        <dbReference type="EMBL" id="KFC85450.1"/>
    </source>
</evidence>
<dbReference type="OrthoDB" id="9813056at2"/>
<evidence type="ECO:0000256" key="1">
    <source>
        <dbReference type="ARBA" id="ARBA00009437"/>
    </source>
</evidence>
<dbReference type="STRING" id="910964.GEAM_0415"/>
<dbReference type="FunFam" id="1.10.10.10:FF:000001">
    <property type="entry name" value="LysR family transcriptional regulator"/>
    <property type="match status" value="1"/>
</dbReference>
<dbReference type="InterPro" id="IPR036388">
    <property type="entry name" value="WH-like_DNA-bd_sf"/>
</dbReference>
<keyword evidence="5" id="KW-0804">Transcription</keyword>
<dbReference type="AlphaFoldDB" id="A0A085GP05"/>
<keyword evidence="2" id="KW-0678">Repressor</keyword>
<dbReference type="EMBL" id="JMPJ01000018">
    <property type="protein sequence ID" value="KFC85450.1"/>
    <property type="molecule type" value="Genomic_DNA"/>
</dbReference>
<dbReference type="SUPFAM" id="SSF53850">
    <property type="entry name" value="Periplasmic binding protein-like II"/>
    <property type="match status" value="1"/>
</dbReference>
<name>A0A085GP05_EWIA3</name>
<dbReference type="InterPro" id="IPR058163">
    <property type="entry name" value="LysR-type_TF_proteobact-type"/>
</dbReference>
<accession>A0A085GP05</accession>
<dbReference type="PANTHER" id="PTHR30537">
    <property type="entry name" value="HTH-TYPE TRANSCRIPTIONAL REGULATOR"/>
    <property type="match status" value="1"/>
</dbReference>
<dbReference type="Pfam" id="PF03466">
    <property type="entry name" value="LysR_substrate"/>
    <property type="match status" value="1"/>
</dbReference>
<dbReference type="GO" id="GO:0043565">
    <property type="term" value="F:sequence-specific DNA binding"/>
    <property type="evidence" value="ECO:0007669"/>
    <property type="project" value="TreeGrafter"/>
</dbReference>
<keyword evidence="4" id="KW-0238">DNA-binding</keyword>